<keyword evidence="2" id="KW-1185">Reference proteome</keyword>
<dbReference type="Proteomes" id="UP001519654">
    <property type="component" value="Unassembled WGS sequence"/>
</dbReference>
<gene>
    <name evidence="1" type="ORF">KOI35_38960</name>
</gene>
<dbReference type="EMBL" id="JAHKKG010000015">
    <property type="protein sequence ID" value="MBU2669507.1"/>
    <property type="molecule type" value="Genomic_DNA"/>
</dbReference>
<evidence type="ECO:0008006" key="3">
    <source>
        <dbReference type="Google" id="ProtNLM"/>
    </source>
</evidence>
<evidence type="ECO:0000313" key="1">
    <source>
        <dbReference type="EMBL" id="MBU2669507.1"/>
    </source>
</evidence>
<name>A0ABS5Z1F2_9ACTN</name>
<evidence type="ECO:0000313" key="2">
    <source>
        <dbReference type="Proteomes" id="UP001519654"/>
    </source>
</evidence>
<accession>A0ABS5Z1F2</accession>
<proteinExistence type="predicted"/>
<reference evidence="1 2" key="1">
    <citation type="submission" date="2021-06" db="EMBL/GenBank/DDBJ databases">
        <title>Actinoplanes lichenicola sp. nov., and Actinoplanes ovalisporus sp. nov., isolated from lichen in Thailand.</title>
        <authorList>
            <person name="Saeng-In P."/>
            <person name="Kanchanasin P."/>
            <person name="Yuki M."/>
            <person name="Kudo T."/>
            <person name="Ohkuma M."/>
            <person name="Phongsopitanun W."/>
            <person name="Tanasupawat S."/>
        </authorList>
    </citation>
    <scope>NUCLEOTIDE SEQUENCE [LARGE SCALE GENOMIC DNA]</scope>
    <source>
        <strain evidence="1 2">NBRC 110975</strain>
    </source>
</reference>
<sequence length="144" mass="16047">MPGSEVAVHDVLADEATGYARHEEVSYGGVERGRDVGLWFMSEGSTLKVDRLPGRAAYPADSGPARLFTLEPGEVGRYRANFRLRFAACCCDPSWYYETWSVHVSNGRVEADRFVRGEPDHDVDKRVHLYGGSIRSGGRIRRLG</sequence>
<protein>
    <recommendedName>
        <fullName evidence="3">DUF1850 domain-containing protein</fullName>
    </recommendedName>
</protein>
<organism evidence="1 2">
    <name type="scientific">Paractinoplanes bogorensis</name>
    <dbReference type="NCBI Taxonomy" id="1610840"/>
    <lineage>
        <taxon>Bacteria</taxon>
        <taxon>Bacillati</taxon>
        <taxon>Actinomycetota</taxon>
        <taxon>Actinomycetes</taxon>
        <taxon>Micromonosporales</taxon>
        <taxon>Micromonosporaceae</taxon>
        <taxon>Paractinoplanes</taxon>
    </lineage>
</organism>
<comment type="caution">
    <text evidence="1">The sequence shown here is derived from an EMBL/GenBank/DDBJ whole genome shotgun (WGS) entry which is preliminary data.</text>
</comment>